<reference evidence="3 4" key="1">
    <citation type="submission" date="2019-08" db="EMBL/GenBank/DDBJ databases">
        <title>Ulvibacter marinistellae sp. nov., isolated from a starfish, Patiria pectinifera.</title>
        <authorList>
            <person name="Kawano K."/>
            <person name="Ushijima N."/>
            <person name="Kihara M."/>
            <person name="Itoh H."/>
        </authorList>
    </citation>
    <scope>NUCLEOTIDE SEQUENCE [LARGE SCALE GENOMIC DNA]</scope>
    <source>
        <strain evidence="3 4">KK4</strain>
    </source>
</reference>
<dbReference type="Pfam" id="PF07484">
    <property type="entry name" value="Collar"/>
    <property type="match status" value="1"/>
</dbReference>
<comment type="caution">
    <text evidence="3">The sequence shown here is derived from an EMBL/GenBank/DDBJ whole genome shotgun (WGS) entry which is preliminary data.</text>
</comment>
<gene>
    <name evidence="3" type="ORF">ULMS_10030</name>
</gene>
<evidence type="ECO:0000259" key="2">
    <source>
        <dbReference type="Pfam" id="PF07484"/>
    </source>
</evidence>
<proteinExistence type="predicted"/>
<dbReference type="EMBL" id="BKCF01000001">
    <property type="protein sequence ID" value="GEQ85495.1"/>
    <property type="molecule type" value="Genomic_DNA"/>
</dbReference>
<protein>
    <submittedName>
        <fullName evidence="3">Tail Collar domain-containing protein</fullName>
    </submittedName>
</protein>
<dbReference type="Proteomes" id="UP000326994">
    <property type="component" value="Unassembled WGS sequence"/>
</dbReference>
<evidence type="ECO:0000256" key="1">
    <source>
        <dbReference type="SAM" id="MobiDB-lite"/>
    </source>
</evidence>
<evidence type="ECO:0000313" key="4">
    <source>
        <dbReference type="Proteomes" id="UP000326994"/>
    </source>
</evidence>
<feature type="region of interest" description="Disordered" evidence="1">
    <location>
        <begin position="91"/>
        <end position="117"/>
    </location>
</feature>
<feature type="domain" description="Phage tail collar" evidence="2">
    <location>
        <begin position="8"/>
        <end position="62"/>
    </location>
</feature>
<dbReference type="InterPro" id="IPR037053">
    <property type="entry name" value="Phage_tail_collar_dom_sf"/>
</dbReference>
<keyword evidence="4" id="KW-1185">Reference proteome</keyword>
<dbReference type="InterPro" id="IPR011083">
    <property type="entry name" value="Phage_tail_collar_dom"/>
</dbReference>
<sequence length="182" mass="19094">MPVNPFLGQIESFPYNFAPRGWARCDGQLLAISSNSALFSLIGTIYGGDGRTTFALPDLRSSVALHTGSGPGLSPRPIGQKLGAETHTLTEGQMPNHSHTLSVSSANGDVATPTAGNSVSKVVENQGRSANEVDRYNTATPNVNLNEATVGANGGNQPFNNVQPSLVLTWCIATQGIYPSRN</sequence>
<organism evidence="3 4">
    <name type="scientific">Patiriisocius marinistellae</name>
    <dbReference type="NCBI Taxonomy" id="2494560"/>
    <lineage>
        <taxon>Bacteria</taxon>
        <taxon>Pseudomonadati</taxon>
        <taxon>Bacteroidota</taxon>
        <taxon>Flavobacteriia</taxon>
        <taxon>Flavobacteriales</taxon>
        <taxon>Flavobacteriaceae</taxon>
        <taxon>Patiriisocius</taxon>
    </lineage>
</organism>
<dbReference type="Gene3D" id="3.90.1340.10">
    <property type="entry name" value="Phage tail collar domain"/>
    <property type="match status" value="1"/>
</dbReference>
<dbReference type="AlphaFoldDB" id="A0A5J4FZN0"/>
<name>A0A5J4FZN0_9FLAO</name>
<dbReference type="SUPFAM" id="SSF88874">
    <property type="entry name" value="Receptor-binding domain of short tail fibre protein gp12"/>
    <property type="match status" value="1"/>
</dbReference>
<accession>A0A5J4FZN0</accession>
<dbReference type="RefSeq" id="WP_151893410.1">
    <property type="nucleotide sequence ID" value="NZ_BKCF01000001.1"/>
</dbReference>
<evidence type="ECO:0000313" key="3">
    <source>
        <dbReference type="EMBL" id="GEQ85495.1"/>
    </source>
</evidence>
<dbReference type="OrthoDB" id="9810174at2"/>
<feature type="compositionally biased region" description="Polar residues" evidence="1">
    <location>
        <begin position="91"/>
        <end position="107"/>
    </location>
</feature>